<dbReference type="SUPFAM" id="SSF54427">
    <property type="entry name" value="NTF2-like"/>
    <property type="match status" value="1"/>
</dbReference>
<dbReference type="EMBL" id="RCNR01000002">
    <property type="protein sequence ID" value="MUH34484.1"/>
    <property type="molecule type" value="Genomic_DNA"/>
</dbReference>
<evidence type="ECO:0000259" key="1">
    <source>
        <dbReference type="Pfam" id="PF17775"/>
    </source>
</evidence>
<protein>
    <submittedName>
        <fullName evidence="2">Sec-C motif domain protein</fullName>
    </submittedName>
</protein>
<evidence type="ECO:0000313" key="2">
    <source>
        <dbReference type="EMBL" id="MUH34484.1"/>
    </source>
</evidence>
<dbReference type="PANTHER" id="PTHR33747">
    <property type="entry name" value="UPF0225 PROTEIN SCO1677"/>
    <property type="match status" value="1"/>
</dbReference>
<name>A0A7X2ZQF3_9FLAO</name>
<dbReference type="PANTHER" id="PTHR33747:SF1">
    <property type="entry name" value="ADENYLATE CYCLASE-ASSOCIATED CAP C-TERMINAL DOMAIN-CONTAINING PROTEIN"/>
    <property type="match status" value="1"/>
</dbReference>
<dbReference type="AlphaFoldDB" id="A0A7X2ZQF3"/>
<dbReference type="InterPro" id="IPR032710">
    <property type="entry name" value="NTF2-like_dom_sf"/>
</dbReference>
<gene>
    <name evidence="2" type="ORF">D9O36_01400</name>
</gene>
<dbReference type="Proteomes" id="UP000540519">
    <property type="component" value="Unassembled WGS sequence"/>
</dbReference>
<evidence type="ECO:0000313" key="3">
    <source>
        <dbReference type="Proteomes" id="UP000540519"/>
    </source>
</evidence>
<dbReference type="RefSeq" id="WP_155598538.1">
    <property type="nucleotide sequence ID" value="NZ_RCNR01000002.1"/>
</dbReference>
<dbReference type="InterPro" id="IPR048469">
    <property type="entry name" value="YchJ-like_M"/>
</dbReference>
<keyword evidence="3" id="KW-1185">Reference proteome</keyword>
<feature type="domain" description="YchJ-like middle NTF2-like" evidence="1">
    <location>
        <begin position="27"/>
        <end position="127"/>
    </location>
</feature>
<sequence>MQCPCNSLKNYNDCCEKAHSDINSVKTAEALMRSRYSAFVLANIDYLQKSHHTTTRPNKREKREIEAWAKAVDWIKLEILNTINGTQEDTTGTVEFKAFYMENGQMGVIYENSNFKKENGLWMYVDGVHKR</sequence>
<proteinExistence type="predicted"/>
<dbReference type="Gene3D" id="3.10.450.50">
    <property type="match status" value="1"/>
</dbReference>
<organism evidence="2 3">
    <name type="scientific">Zobellia amurskyensis</name>
    <dbReference type="NCBI Taxonomy" id="248905"/>
    <lineage>
        <taxon>Bacteria</taxon>
        <taxon>Pseudomonadati</taxon>
        <taxon>Bacteroidota</taxon>
        <taxon>Flavobacteriia</taxon>
        <taxon>Flavobacteriales</taxon>
        <taxon>Flavobacteriaceae</taxon>
        <taxon>Zobellia</taxon>
    </lineage>
</organism>
<accession>A0A7X2ZQF3</accession>
<comment type="caution">
    <text evidence="2">The sequence shown here is derived from an EMBL/GenBank/DDBJ whole genome shotgun (WGS) entry which is preliminary data.</text>
</comment>
<reference evidence="2 3" key="1">
    <citation type="journal article" date="2019" name="Mar. Drugs">
        <title>Comparative Genomics and CAZyme Genome Repertoires of Marine Zobellia amurskyensis KMM 3526(T) and Zobellia laminariae KMM 3676(T).</title>
        <authorList>
            <person name="Chernysheva N."/>
            <person name="Bystritskaya E."/>
            <person name="Stenkova A."/>
            <person name="Golovkin I."/>
            <person name="Nedashkovskaya O."/>
            <person name="Isaeva M."/>
        </authorList>
    </citation>
    <scope>NUCLEOTIDE SEQUENCE [LARGE SCALE GENOMIC DNA]</scope>
    <source>
        <strain evidence="2 3">KMM 3526</strain>
    </source>
</reference>
<dbReference type="OrthoDB" id="21421at2"/>
<dbReference type="Pfam" id="PF17775">
    <property type="entry name" value="YchJ_M-like"/>
    <property type="match status" value="1"/>
</dbReference>